<dbReference type="AlphaFoldDB" id="C1N489"/>
<dbReference type="GO" id="GO:0005886">
    <property type="term" value="C:plasma membrane"/>
    <property type="evidence" value="ECO:0007669"/>
    <property type="project" value="TreeGrafter"/>
</dbReference>
<evidence type="ECO:0000313" key="14">
    <source>
        <dbReference type="EMBL" id="EEH52687.1"/>
    </source>
</evidence>
<feature type="region of interest" description="Disordered" evidence="10">
    <location>
        <begin position="969"/>
        <end position="1003"/>
    </location>
</feature>
<dbReference type="InterPro" id="IPR006068">
    <property type="entry name" value="ATPase_P-typ_cation-transptr_C"/>
</dbReference>
<dbReference type="SFLD" id="SFLDF00027">
    <property type="entry name" value="p-type_atpase"/>
    <property type="match status" value="1"/>
</dbReference>
<dbReference type="InterPro" id="IPR023214">
    <property type="entry name" value="HAD_sf"/>
</dbReference>
<feature type="compositionally biased region" description="Acidic residues" evidence="10">
    <location>
        <begin position="165"/>
        <end position="179"/>
    </location>
</feature>
<dbReference type="SUPFAM" id="SSF81660">
    <property type="entry name" value="Metal cation-transporting ATPase, ATP-binding domain N"/>
    <property type="match status" value="1"/>
</dbReference>
<dbReference type="InterPro" id="IPR044492">
    <property type="entry name" value="P_typ_ATPase_HD_dom"/>
</dbReference>
<keyword evidence="8 11" id="KW-1133">Transmembrane helix</keyword>
<feature type="transmembrane region" description="Helical" evidence="11">
    <location>
        <begin position="189"/>
        <end position="209"/>
    </location>
</feature>
<evidence type="ECO:0000256" key="5">
    <source>
        <dbReference type="ARBA" id="ARBA00022840"/>
    </source>
</evidence>
<dbReference type="Pfam" id="PF00122">
    <property type="entry name" value="E1-E2_ATPase"/>
    <property type="match status" value="1"/>
</dbReference>
<keyword evidence="4" id="KW-0547">Nucleotide-binding</keyword>
<accession>C1N489</accession>
<feature type="region of interest" description="Disordered" evidence="10">
    <location>
        <begin position="161"/>
        <end position="183"/>
    </location>
</feature>
<dbReference type="GO" id="GO:0005388">
    <property type="term" value="F:P-type calcium transporter activity"/>
    <property type="evidence" value="ECO:0007669"/>
    <property type="project" value="TreeGrafter"/>
</dbReference>
<protein>
    <submittedName>
        <fullName evidence="14">P-type ATPase superfamily</fullName>
    </submittedName>
</protein>
<evidence type="ECO:0000256" key="6">
    <source>
        <dbReference type="ARBA" id="ARBA00022842"/>
    </source>
</evidence>
<keyword evidence="7" id="KW-1278">Translocase</keyword>
<evidence type="ECO:0000256" key="4">
    <source>
        <dbReference type="ARBA" id="ARBA00022741"/>
    </source>
</evidence>
<keyword evidence="15" id="KW-1185">Reference proteome</keyword>
<dbReference type="Gene3D" id="3.40.50.1000">
    <property type="entry name" value="HAD superfamily/HAD-like"/>
    <property type="match status" value="1"/>
</dbReference>
<dbReference type="SUPFAM" id="SSF81653">
    <property type="entry name" value="Calcium ATPase, transduction domain A"/>
    <property type="match status" value="1"/>
</dbReference>
<evidence type="ECO:0000256" key="7">
    <source>
        <dbReference type="ARBA" id="ARBA00022967"/>
    </source>
</evidence>
<dbReference type="InterPro" id="IPR018303">
    <property type="entry name" value="ATPase_P-typ_P_site"/>
</dbReference>
<dbReference type="KEGG" id="mpp:MICPUCDRAFT_21782"/>
<feature type="region of interest" description="Disordered" evidence="10">
    <location>
        <begin position="591"/>
        <end position="610"/>
    </location>
</feature>
<dbReference type="PANTHER" id="PTHR24093:SF369">
    <property type="entry name" value="CALCIUM-TRANSPORTING ATPASE"/>
    <property type="match status" value="1"/>
</dbReference>
<reference evidence="14 15" key="1">
    <citation type="journal article" date="2009" name="Science">
        <title>Green evolution and dynamic adaptations revealed by genomes of the marine picoeukaryotes Micromonas.</title>
        <authorList>
            <person name="Worden A.Z."/>
            <person name="Lee J.H."/>
            <person name="Mock T."/>
            <person name="Rouze P."/>
            <person name="Simmons M.P."/>
            <person name="Aerts A.L."/>
            <person name="Allen A.E."/>
            <person name="Cuvelier M.L."/>
            <person name="Derelle E."/>
            <person name="Everett M.V."/>
            <person name="Foulon E."/>
            <person name="Grimwood J."/>
            <person name="Gundlach H."/>
            <person name="Henrissat B."/>
            <person name="Napoli C."/>
            <person name="McDonald S.M."/>
            <person name="Parker M.S."/>
            <person name="Rombauts S."/>
            <person name="Salamov A."/>
            <person name="Von Dassow P."/>
            <person name="Badger J.H."/>
            <person name="Coutinho P.M."/>
            <person name="Demir E."/>
            <person name="Dubchak I."/>
            <person name="Gentemann C."/>
            <person name="Eikrem W."/>
            <person name="Gready J.E."/>
            <person name="John U."/>
            <person name="Lanier W."/>
            <person name="Lindquist E.A."/>
            <person name="Lucas S."/>
            <person name="Mayer K.F."/>
            <person name="Moreau H."/>
            <person name="Not F."/>
            <person name="Otillar R."/>
            <person name="Panaud O."/>
            <person name="Pangilinan J."/>
            <person name="Paulsen I."/>
            <person name="Piegu B."/>
            <person name="Poliakov A."/>
            <person name="Robbens S."/>
            <person name="Schmutz J."/>
            <person name="Toulza E."/>
            <person name="Wyss T."/>
            <person name="Zelensky A."/>
            <person name="Zhou K."/>
            <person name="Armbrust E.V."/>
            <person name="Bhattacharya D."/>
            <person name="Goodenough U.W."/>
            <person name="Van de Peer Y."/>
            <person name="Grigoriev I.V."/>
        </authorList>
    </citation>
    <scope>NUCLEOTIDE SEQUENCE [LARGE SCALE GENOMIC DNA]</scope>
    <source>
        <strain evidence="14 15">CCMP1545</strain>
    </source>
</reference>
<keyword evidence="9 11" id="KW-0472">Membrane</keyword>
<dbReference type="Pfam" id="PF00689">
    <property type="entry name" value="Cation_ATPase_C"/>
    <property type="match status" value="1"/>
</dbReference>
<name>C1N489_MICPC</name>
<evidence type="ECO:0000256" key="8">
    <source>
        <dbReference type="ARBA" id="ARBA00022989"/>
    </source>
</evidence>
<feature type="domain" description="P-type ATPase A" evidence="12">
    <location>
        <begin position="57"/>
        <end position="158"/>
    </location>
</feature>
<dbReference type="Gene3D" id="2.70.150.10">
    <property type="entry name" value="Calcium-transporting ATPase, cytoplasmic transduction domain A"/>
    <property type="match status" value="1"/>
</dbReference>
<dbReference type="GO" id="GO:0005524">
    <property type="term" value="F:ATP binding"/>
    <property type="evidence" value="ECO:0007669"/>
    <property type="project" value="UniProtKB-KW"/>
</dbReference>
<feature type="compositionally biased region" description="Acidic residues" evidence="10">
    <location>
        <begin position="971"/>
        <end position="990"/>
    </location>
</feature>
<dbReference type="GeneID" id="9688186"/>
<dbReference type="OMA" id="PWAICIR"/>
<proteinExistence type="predicted"/>
<evidence type="ECO:0000259" key="12">
    <source>
        <dbReference type="Pfam" id="PF00122"/>
    </source>
</evidence>
<comment type="subcellular location">
    <subcellularLocation>
        <location evidence="1">Endomembrane system</location>
        <topology evidence="1">Multi-pass membrane protein</topology>
    </subcellularLocation>
</comment>
<dbReference type="EMBL" id="GG663747">
    <property type="protein sequence ID" value="EEH52687.1"/>
    <property type="molecule type" value="Genomic_DNA"/>
</dbReference>
<dbReference type="OrthoDB" id="3352408at2759"/>
<evidence type="ECO:0000313" key="15">
    <source>
        <dbReference type="Proteomes" id="UP000001876"/>
    </source>
</evidence>
<keyword evidence="6" id="KW-0460">Magnesium</keyword>
<keyword evidence="2 11" id="KW-0812">Transmembrane</keyword>
<dbReference type="InterPro" id="IPR059000">
    <property type="entry name" value="ATPase_P-type_domA"/>
</dbReference>
<dbReference type="eggNOG" id="KOG0204">
    <property type="taxonomic scope" value="Eukaryota"/>
</dbReference>
<dbReference type="SFLD" id="SFLDG00002">
    <property type="entry name" value="C1.7:_P-type_atpase_like"/>
    <property type="match status" value="1"/>
</dbReference>
<dbReference type="GO" id="GO:0046872">
    <property type="term" value="F:metal ion binding"/>
    <property type="evidence" value="ECO:0007669"/>
    <property type="project" value="UniProtKB-KW"/>
</dbReference>
<evidence type="ECO:0000256" key="10">
    <source>
        <dbReference type="SAM" id="MobiDB-lite"/>
    </source>
</evidence>
<organism evidence="15">
    <name type="scientific">Micromonas pusilla (strain CCMP1545)</name>
    <name type="common">Picoplanktonic green alga</name>
    <dbReference type="NCBI Taxonomy" id="564608"/>
    <lineage>
        <taxon>Eukaryota</taxon>
        <taxon>Viridiplantae</taxon>
        <taxon>Chlorophyta</taxon>
        <taxon>Mamiellophyceae</taxon>
        <taxon>Mamiellales</taxon>
        <taxon>Mamiellaceae</taxon>
        <taxon>Micromonas</taxon>
    </lineage>
</organism>
<feature type="domain" description="Cation-transporting P-type ATPase C-terminal" evidence="13">
    <location>
        <begin position="782"/>
        <end position="959"/>
    </location>
</feature>
<evidence type="ECO:0000256" key="9">
    <source>
        <dbReference type="ARBA" id="ARBA00023136"/>
    </source>
</evidence>
<dbReference type="STRING" id="564608.C1N489"/>
<evidence type="ECO:0000256" key="11">
    <source>
        <dbReference type="SAM" id="Phobius"/>
    </source>
</evidence>
<gene>
    <name evidence="14" type="ORF">MICPUCDRAFT_21782</name>
</gene>
<dbReference type="Pfam" id="PF13246">
    <property type="entry name" value="Cation_ATPase"/>
    <property type="match status" value="1"/>
</dbReference>
<dbReference type="InterPro" id="IPR023299">
    <property type="entry name" value="ATPase_P-typ_cyto_dom_N"/>
</dbReference>
<evidence type="ECO:0000259" key="13">
    <source>
        <dbReference type="Pfam" id="PF00689"/>
    </source>
</evidence>
<dbReference type="Gene3D" id="3.40.1110.10">
    <property type="entry name" value="Calcium-transporting ATPase, cytoplasmic domain N"/>
    <property type="match status" value="1"/>
</dbReference>
<dbReference type="RefSeq" id="XP_003062748.1">
    <property type="nucleotide sequence ID" value="XM_003062702.1"/>
</dbReference>
<feature type="transmembrane region" description="Helical" evidence="11">
    <location>
        <begin position="16"/>
        <end position="38"/>
    </location>
</feature>
<dbReference type="PRINTS" id="PR00119">
    <property type="entry name" value="CATATPASE"/>
</dbReference>
<dbReference type="InterPro" id="IPR036412">
    <property type="entry name" value="HAD-like_sf"/>
</dbReference>
<dbReference type="NCBIfam" id="TIGR01494">
    <property type="entry name" value="ATPase_P-type"/>
    <property type="match status" value="2"/>
</dbReference>
<dbReference type="InterPro" id="IPR008250">
    <property type="entry name" value="ATPase_P-typ_transduc_dom_A_sf"/>
</dbReference>
<dbReference type="InterPro" id="IPR001757">
    <property type="entry name" value="P_typ_ATPase"/>
</dbReference>
<dbReference type="SUPFAM" id="SSF81665">
    <property type="entry name" value="Calcium ATPase, transmembrane domain M"/>
    <property type="match status" value="1"/>
</dbReference>
<dbReference type="GO" id="GO:0012505">
    <property type="term" value="C:endomembrane system"/>
    <property type="evidence" value="ECO:0007669"/>
    <property type="project" value="UniProtKB-SubCell"/>
</dbReference>
<dbReference type="InterPro" id="IPR023298">
    <property type="entry name" value="ATPase_P-typ_TM_dom_sf"/>
</dbReference>
<dbReference type="SUPFAM" id="SSF56784">
    <property type="entry name" value="HAD-like"/>
    <property type="match status" value="1"/>
</dbReference>
<dbReference type="SFLD" id="SFLDS00003">
    <property type="entry name" value="Haloacid_Dehalogenase"/>
    <property type="match status" value="1"/>
</dbReference>
<dbReference type="PRINTS" id="PR00121">
    <property type="entry name" value="NAKATPASE"/>
</dbReference>
<feature type="compositionally biased region" description="Basic and acidic residues" evidence="10">
    <location>
        <begin position="669"/>
        <end position="680"/>
    </location>
</feature>
<sequence>MLSDTVAPDTVASDAAAGWVEGAAILGAVAVVATVTAINDYQKQAQFEALNAVAESTETTLARRDGAEVIVPNASLLVGDVILLEAGDVVPADAVLIQTISDVVVDESHMTGESEDVRKSADASPVLLSGSKVLQGRCAALVVAVGMNSQMGLITKLVRAQEGEGGMETERSDDDDDDDDRRRLASTEAAAAAAAAAGGGLGAFSLHWLPYDRTKTVLQSKLETLARDIGRVGFFAGASCTLILSASFTQRTFLGGLGAGDVATAATWEWAYLNDYVHFFIQGVTIVVVAVPEGLPLAVTLALAFSVRRMLDDNNLVRYLGACETMGGATTILSDKTGTLTRNEMTVSRVWAAGRSRGPFLERCADDARLWRELASAICVNSTARFTVVDVDEATGEQKGARTETALLQFATGLMRDRGYAQLRRDACVVDKVLPFTSARKRMCSFAWTPDDRRGGRYRVYVKGAAADVLSLCDSQLARDGVAIEPLELDAFRASSLEWEKRGVRVMVVAFKDFESGFDPSTLRASASGAFYLTLRGLTLLAGIGLEDPIRPEVPGAIARCQRAGICVRMVTGDSLPTAVAVARGCGILPPAPARGGDGDGDGDGDDEKASLDGVAMDGEAFRARTRDPVTGAVDQERMDAVWPRLRVLARSSPEDKYALATGIMRSKRFEKERERERGGGRGRGRGGGGREVVAVTGDGTNDAPALKDADVGFAMGVCGTTVAKDACDILLLDDNFASAVSAVRWGRNVFESIQKFLTFQLTVNVAAVATASVGALLIGESPLTATQMLWLNLIMDSLAGLALATDAPTDALLSRPPCSSEASIITPRMRWHVASQATYQLAAMTCLVAYGDAWFRVDSGRGAYGSLAPPTTHYTLVFNAFVLSQLVNQINCRVANDATFNVFRGIEKNATFTAMLLCEVAMQALIKGGAAFHTSPLTAEQWGWCAAIAAGGLPLRAAVTALVNAREEREEIDDDDDDDADDDDADDADADSKKKKMKRTLTSRAKPLREWLDFWRWVEMKLFRGLF</sequence>
<keyword evidence="3" id="KW-0479">Metal-binding</keyword>
<dbReference type="PROSITE" id="PS00154">
    <property type="entry name" value="ATPASE_E1_E2"/>
    <property type="match status" value="1"/>
</dbReference>
<dbReference type="Gene3D" id="1.20.1110.10">
    <property type="entry name" value="Calcium-transporting ATPase, transmembrane domain"/>
    <property type="match status" value="2"/>
</dbReference>
<dbReference type="PANTHER" id="PTHR24093">
    <property type="entry name" value="CATION TRANSPORTING ATPASE"/>
    <property type="match status" value="1"/>
</dbReference>
<evidence type="ECO:0000256" key="3">
    <source>
        <dbReference type="ARBA" id="ARBA00022723"/>
    </source>
</evidence>
<dbReference type="GO" id="GO:0016887">
    <property type="term" value="F:ATP hydrolysis activity"/>
    <property type="evidence" value="ECO:0007669"/>
    <property type="project" value="InterPro"/>
</dbReference>
<dbReference type="Proteomes" id="UP000001876">
    <property type="component" value="Unassembled WGS sequence"/>
</dbReference>
<evidence type="ECO:0000256" key="2">
    <source>
        <dbReference type="ARBA" id="ARBA00022692"/>
    </source>
</evidence>
<keyword evidence="5" id="KW-0067">ATP-binding</keyword>
<feature type="region of interest" description="Disordered" evidence="10">
    <location>
        <begin position="669"/>
        <end position="691"/>
    </location>
</feature>
<evidence type="ECO:0000256" key="1">
    <source>
        <dbReference type="ARBA" id="ARBA00004127"/>
    </source>
</evidence>